<feature type="domain" description="Fibronectin type-III" evidence="7">
    <location>
        <begin position="700"/>
        <end position="797"/>
    </location>
</feature>
<dbReference type="Proteomes" id="UP000762676">
    <property type="component" value="Unassembled WGS sequence"/>
</dbReference>
<dbReference type="InterPro" id="IPR036179">
    <property type="entry name" value="Ig-like_dom_sf"/>
</dbReference>
<keyword evidence="3" id="KW-0393">Immunoglobulin domain</keyword>
<feature type="compositionally biased region" description="Polar residues" evidence="4">
    <location>
        <begin position="1251"/>
        <end position="1263"/>
    </location>
</feature>
<keyword evidence="5" id="KW-1133">Transmembrane helix</keyword>
<feature type="domain" description="Ig-like" evidence="6">
    <location>
        <begin position="117"/>
        <end position="205"/>
    </location>
</feature>
<dbReference type="CDD" id="cd00096">
    <property type="entry name" value="Ig"/>
    <property type="match status" value="1"/>
</dbReference>
<keyword evidence="9" id="KW-1185">Reference proteome</keyword>
<dbReference type="PROSITE" id="PS50835">
    <property type="entry name" value="IG_LIKE"/>
    <property type="match status" value="3"/>
</dbReference>
<dbReference type="SUPFAM" id="SSF48726">
    <property type="entry name" value="Immunoglobulin"/>
    <property type="match status" value="3"/>
</dbReference>
<name>A0AAV4GNI2_9GAST</name>
<proteinExistence type="predicted"/>
<feature type="compositionally biased region" description="Low complexity" evidence="4">
    <location>
        <begin position="1178"/>
        <end position="1215"/>
    </location>
</feature>
<feature type="region of interest" description="Disordered" evidence="4">
    <location>
        <begin position="1046"/>
        <end position="1065"/>
    </location>
</feature>
<feature type="domain" description="Fibronectin type-III" evidence="7">
    <location>
        <begin position="408"/>
        <end position="502"/>
    </location>
</feature>
<dbReference type="Pfam" id="PF07679">
    <property type="entry name" value="I-set"/>
    <property type="match status" value="1"/>
</dbReference>
<feature type="domain" description="Ig-like" evidence="6">
    <location>
        <begin position="7"/>
        <end position="107"/>
    </location>
</feature>
<dbReference type="SUPFAM" id="SSF49265">
    <property type="entry name" value="Fibronectin type III"/>
    <property type="match status" value="3"/>
</dbReference>
<evidence type="ECO:0000256" key="5">
    <source>
        <dbReference type="SAM" id="Phobius"/>
    </source>
</evidence>
<dbReference type="EMBL" id="BMAT01001486">
    <property type="protein sequence ID" value="GFR86799.1"/>
    <property type="molecule type" value="Genomic_DNA"/>
</dbReference>
<feature type="compositionally biased region" description="Basic and acidic residues" evidence="4">
    <location>
        <begin position="1276"/>
        <end position="1292"/>
    </location>
</feature>
<evidence type="ECO:0000259" key="6">
    <source>
        <dbReference type="PROSITE" id="PS50835"/>
    </source>
</evidence>
<dbReference type="InterPro" id="IPR003961">
    <property type="entry name" value="FN3_dom"/>
</dbReference>
<protein>
    <submittedName>
        <fullName evidence="8">Protogenin</fullName>
    </submittedName>
</protein>
<accession>A0AAV4GNI2</accession>
<evidence type="ECO:0000313" key="8">
    <source>
        <dbReference type="EMBL" id="GFR86799.1"/>
    </source>
</evidence>
<feature type="domain" description="Fibronectin type-III" evidence="7">
    <location>
        <begin position="606"/>
        <end position="696"/>
    </location>
</feature>
<keyword evidence="1" id="KW-0677">Repeat</keyword>
<keyword evidence="2" id="KW-1015">Disulfide bond</keyword>
<dbReference type="InterPro" id="IPR007110">
    <property type="entry name" value="Ig-like_dom"/>
</dbReference>
<dbReference type="InterPro" id="IPR050964">
    <property type="entry name" value="Striated_Muscle_Regulatory"/>
</dbReference>
<dbReference type="InterPro" id="IPR003599">
    <property type="entry name" value="Ig_sub"/>
</dbReference>
<feature type="domain" description="Ig-like" evidence="6">
    <location>
        <begin position="210"/>
        <end position="294"/>
    </location>
</feature>
<evidence type="ECO:0000256" key="1">
    <source>
        <dbReference type="ARBA" id="ARBA00022737"/>
    </source>
</evidence>
<comment type="caution">
    <text evidence="8">The sequence shown here is derived from an EMBL/GenBank/DDBJ whole genome shotgun (WGS) entry which is preliminary data.</text>
</comment>
<dbReference type="InterPro" id="IPR013783">
    <property type="entry name" value="Ig-like_fold"/>
</dbReference>
<dbReference type="SMART" id="SM00408">
    <property type="entry name" value="IGc2"/>
    <property type="match status" value="3"/>
</dbReference>
<feature type="region of interest" description="Disordered" evidence="4">
    <location>
        <begin position="1154"/>
        <end position="1314"/>
    </location>
</feature>
<feature type="transmembrane region" description="Helical" evidence="5">
    <location>
        <begin position="826"/>
        <end position="849"/>
    </location>
</feature>
<feature type="domain" description="Fibronectin type-III" evidence="7">
    <location>
        <begin position="309"/>
        <end position="403"/>
    </location>
</feature>
<reference evidence="8 9" key="1">
    <citation type="journal article" date="2021" name="Elife">
        <title>Chloroplast acquisition without the gene transfer in kleptoplastic sea slugs, Plakobranchus ocellatus.</title>
        <authorList>
            <person name="Maeda T."/>
            <person name="Takahashi S."/>
            <person name="Yoshida T."/>
            <person name="Shimamura S."/>
            <person name="Takaki Y."/>
            <person name="Nagai Y."/>
            <person name="Toyoda A."/>
            <person name="Suzuki Y."/>
            <person name="Arimoto A."/>
            <person name="Ishii H."/>
            <person name="Satoh N."/>
            <person name="Nishiyama T."/>
            <person name="Hasebe M."/>
            <person name="Maruyama T."/>
            <person name="Minagawa J."/>
            <person name="Obokata J."/>
            <person name="Shigenobu S."/>
        </authorList>
    </citation>
    <scope>NUCLEOTIDE SEQUENCE [LARGE SCALE GENOMIC DNA]</scope>
</reference>
<feature type="domain" description="Fibronectin type-III" evidence="7">
    <location>
        <begin position="506"/>
        <end position="605"/>
    </location>
</feature>
<sequence length="1314" mass="144599">MKFQHEPGIDKKYTYNPKPTNAFEGGSARFWCDIAAKPSPKIQWIKDNSYLNPLTLYNDRFTILPSGILQILPVEANDAGLYWCNSRFNLELDKFAEYETSEKARLTVYKDATPRPPKILAGPKDVDVEVGKSAILECFVDGNPLPKVEWRKKDVDGTYKDGQSFGHIYGHSNLHIPAVSLEHDGVYECVVGPSGSENVSSATLNVLVPPELFEDTPSYKLHVARSKSISCPVKGKPEPKIAWFYNGKPIDNLQGSSNLKIMDNGHRLILYSIRNTDSGYYQCVASNKAGVAISITRIMLENKGNAPGTPRNVTAISTSSSSIRVSVKFAPGTEYSLIQYQVQGEDVKQIVFNLKGTDLSEAYETEIRDLKPYTNYSVEIRGLTQKDGVSDYSDKIYVQTKEDVPLAAPSLSLTNPNYHTILVSWSPLTFEQSRGKVVTYRIFYKAEDALEVLEDVPADQTSFYIRDVEPETTYFIQVLAATGAGFPPRNSAEAMKHITPAVNASSPPRLTLKYINDTAVKISWQSPGSFSTEDKVIGFNFNITNLSDDNGNVPLKHFNVNSSVHWKYVTDLNPYDEFEVTLVAVMKSSFSGTSSRKFQLATLKMQPEPWHFSVADITAQNISLVWTPVISGKVEYEVCYSKVEQTLPPICHKTYETSWIVENLDPYTRYLFKARASLPNGKEHFSKNLIVMTREDRPSPPVMVTVEVLKPKVVRLQWRPPVFRNGELKSYIIKYTNIKGSIEETQWTSITQKANSNSAVIGDLKPGRYLFTVFAVNSIGLSNPSQNVSAIPFCLEELSCEIGSIPDTSNTGEIPWSKKASLPAKAIWIIAAFISFIVLVVITVIIFCYKRRRSQQHMDTSLNSSHTPFFPGNGHVSSGMPTNNFRPWNGHAGSSHNVGYGPGDVISPQEFAPMLNQIRENTNLDSKGCSDAVKINGLYPNGLIRANKLTTPCENLAGKQKDNGQDYGNIMSAVIVGNGMRKDKVDPRVRDVEEISMSRLDSIDKEDHGGVNEENIDRDQFIDHSSEDSGTECRHAGVLGSREDAFHAQSPASSPGESSLDHQLAWEHKSSPADEIVSHFNHTTSGAVIGQVVSLRDSSRNTSEYAEDVSGLQPGRLNFDDDESASNDRDSGHGGEIKAQQIGATNMCDSGHAELMSDVDTPHASIPGDIHSSIHYCSSSPATSTASSPPSLSQSSQQQLPHSSSRSSITPSAVSHQQQTNQSRPHLRNLRQRHIDLPLPSPPPSPPPHNSVPTNATSETVAVQASEAVSCPNNRAEGKGEGEANGSSDHRQSQAKLDIGFSPPRPSPSPPNIA</sequence>
<evidence type="ECO:0000256" key="4">
    <source>
        <dbReference type="SAM" id="MobiDB-lite"/>
    </source>
</evidence>
<feature type="compositionally biased region" description="Basic and acidic residues" evidence="4">
    <location>
        <begin position="1126"/>
        <end position="1136"/>
    </location>
</feature>
<dbReference type="Pfam" id="PF00041">
    <property type="entry name" value="fn3"/>
    <property type="match status" value="4"/>
</dbReference>
<feature type="region of interest" description="Disordered" evidence="4">
    <location>
        <begin position="1099"/>
        <end position="1136"/>
    </location>
</feature>
<dbReference type="SMART" id="SM00409">
    <property type="entry name" value="IG"/>
    <property type="match status" value="3"/>
</dbReference>
<dbReference type="InterPro" id="IPR013098">
    <property type="entry name" value="Ig_I-set"/>
</dbReference>
<dbReference type="Gene3D" id="2.60.40.10">
    <property type="entry name" value="Immunoglobulins"/>
    <property type="match status" value="8"/>
</dbReference>
<organism evidence="8 9">
    <name type="scientific">Elysia marginata</name>
    <dbReference type="NCBI Taxonomy" id="1093978"/>
    <lineage>
        <taxon>Eukaryota</taxon>
        <taxon>Metazoa</taxon>
        <taxon>Spiralia</taxon>
        <taxon>Lophotrochozoa</taxon>
        <taxon>Mollusca</taxon>
        <taxon>Gastropoda</taxon>
        <taxon>Heterobranchia</taxon>
        <taxon>Euthyneura</taxon>
        <taxon>Panpulmonata</taxon>
        <taxon>Sacoglossa</taxon>
        <taxon>Placobranchoidea</taxon>
        <taxon>Plakobranchidae</taxon>
        <taxon>Elysia</taxon>
    </lineage>
</organism>
<gene>
    <name evidence="8" type="ORF">ElyMa_000730100</name>
</gene>
<keyword evidence="5" id="KW-0472">Membrane</keyword>
<dbReference type="CDD" id="cd00063">
    <property type="entry name" value="FN3"/>
    <property type="match status" value="3"/>
</dbReference>
<feature type="compositionally biased region" description="Pro residues" evidence="4">
    <location>
        <begin position="1239"/>
        <end position="1250"/>
    </location>
</feature>
<evidence type="ECO:0000256" key="3">
    <source>
        <dbReference type="ARBA" id="ARBA00023319"/>
    </source>
</evidence>
<evidence type="ECO:0000313" key="9">
    <source>
        <dbReference type="Proteomes" id="UP000762676"/>
    </source>
</evidence>
<evidence type="ECO:0000256" key="2">
    <source>
        <dbReference type="ARBA" id="ARBA00023157"/>
    </source>
</evidence>
<feature type="region of interest" description="Disordered" evidence="4">
    <location>
        <begin position="1003"/>
        <end position="1034"/>
    </location>
</feature>
<dbReference type="PROSITE" id="PS50853">
    <property type="entry name" value="FN3"/>
    <property type="match status" value="5"/>
</dbReference>
<dbReference type="InterPro" id="IPR036116">
    <property type="entry name" value="FN3_sf"/>
</dbReference>
<dbReference type="SMART" id="SM00060">
    <property type="entry name" value="FN3"/>
    <property type="match status" value="5"/>
</dbReference>
<dbReference type="PANTHER" id="PTHR13817:SF173">
    <property type="entry name" value="FRAZZLED"/>
    <property type="match status" value="1"/>
</dbReference>
<dbReference type="FunFam" id="2.60.40.10:FF:000032">
    <property type="entry name" value="palladin isoform X1"/>
    <property type="match status" value="1"/>
</dbReference>
<feature type="compositionally biased region" description="Pro residues" evidence="4">
    <location>
        <begin position="1303"/>
        <end position="1314"/>
    </location>
</feature>
<evidence type="ECO:0000259" key="7">
    <source>
        <dbReference type="PROSITE" id="PS50853"/>
    </source>
</evidence>
<dbReference type="InterPro" id="IPR003598">
    <property type="entry name" value="Ig_sub2"/>
</dbReference>
<dbReference type="Pfam" id="PF13927">
    <property type="entry name" value="Ig_3"/>
    <property type="match status" value="2"/>
</dbReference>
<dbReference type="PANTHER" id="PTHR13817">
    <property type="entry name" value="TITIN"/>
    <property type="match status" value="1"/>
</dbReference>
<keyword evidence="5" id="KW-0812">Transmembrane</keyword>